<dbReference type="EMBL" id="LECT01000005">
    <property type="protein sequence ID" value="KLU07661.1"/>
    <property type="molecule type" value="Genomic_DNA"/>
</dbReference>
<evidence type="ECO:0000313" key="2">
    <source>
        <dbReference type="Proteomes" id="UP000036367"/>
    </source>
</evidence>
<proteinExistence type="predicted"/>
<organism evidence="1 2">
    <name type="scientific">Rhodopirellula islandica</name>
    <dbReference type="NCBI Taxonomy" id="595434"/>
    <lineage>
        <taxon>Bacteria</taxon>
        <taxon>Pseudomonadati</taxon>
        <taxon>Planctomycetota</taxon>
        <taxon>Planctomycetia</taxon>
        <taxon>Pirellulales</taxon>
        <taxon>Pirellulaceae</taxon>
        <taxon>Rhodopirellula</taxon>
    </lineage>
</organism>
<dbReference type="Proteomes" id="UP000036367">
    <property type="component" value="Unassembled WGS sequence"/>
</dbReference>
<reference evidence="1" key="1">
    <citation type="submission" date="2015-05" db="EMBL/GenBank/DDBJ databases">
        <title>Permanent draft genome of Rhodopirellula islandicus K833.</title>
        <authorList>
            <person name="Kizina J."/>
            <person name="Richter M."/>
            <person name="Glockner F.O."/>
            <person name="Harder J."/>
        </authorList>
    </citation>
    <scope>NUCLEOTIDE SEQUENCE [LARGE SCALE GENOMIC DNA]</scope>
    <source>
        <strain evidence="1">K833</strain>
    </source>
</reference>
<gene>
    <name evidence="1" type="ORF">RISK_000338</name>
</gene>
<comment type="caution">
    <text evidence="1">The sequence shown here is derived from an EMBL/GenBank/DDBJ whole genome shotgun (WGS) entry which is preliminary data.</text>
</comment>
<protein>
    <submittedName>
        <fullName evidence="1">Uncharacterized protein</fullName>
    </submittedName>
</protein>
<dbReference type="STRING" id="595434.RISK_000338"/>
<accession>A0A0J1BMB4</accession>
<evidence type="ECO:0000313" key="1">
    <source>
        <dbReference type="EMBL" id="KLU07661.1"/>
    </source>
</evidence>
<sequence>MTGAFTLETEAIAVRALGPPMARCSPMGGEDLIENSAWSMCGRPALARDVHPFSIVVDVARNDLATLSLASFSKQVQALIS</sequence>
<keyword evidence="2" id="KW-1185">Reference proteome</keyword>
<name>A0A0J1BMB4_RHOIS</name>
<dbReference type="PATRIC" id="fig|595434.4.peg.324"/>
<dbReference type="AlphaFoldDB" id="A0A0J1BMB4"/>